<evidence type="ECO:0000256" key="1">
    <source>
        <dbReference type="PIRNR" id="PIRNR016897"/>
    </source>
</evidence>
<gene>
    <name evidence="2" type="ORF">CVD27_19570</name>
</gene>
<dbReference type="Gene3D" id="3.20.20.70">
    <property type="entry name" value="Aldolase class I"/>
    <property type="match status" value="1"/>
</dbReference>
<proteinExistence type="predicted"/>
<dbReference type="Pfam" id="PF04309">
    <property type="entry name" value="G3P_antiterm"/>
    <property type="match status" value="1"/>
</dbReference>
<keyword evidence="1" id="KW-0804">Transcription</keyword>
<reference evidence="2 3" key="1">
    <citation type="submission" date="2017-11" db="EMBL/GenBank/DDBJ databases">
        <title>Comparitive Functional Genomics of Dry Heat Resistant strains isolated from the Viking Spacecraft.</title>
        <authorList>
            <person name="Seuylemezian A."/>
            <person name="Cooper K."/>
            <person name="Vaishampayan P."/>
        </authorList>
    </citation>
    <scope>NUCLEOTIDE SEQUENCE [LARGE SCALE GENOMIC DNA]</scope>
    <source>
        <strain evidence="2 3">V32-6</strain>
    </source>
</reference>
<dbReference type="InterPro" id="IPR006699">
    <property type="entry name" value="GlpP"/>
</dbReference>
<dbReference type="EMBL" id="PGVE01000072">
    <property type="protein sequence ID" value="PLS02361.1"/>
    <property type="molecule type" value="Genomic_DNA"/>
</dbReference>
<sequence>MFPDPYIATIQDWEKYKTYRKLPKVVFLMTGTMLQLPEQVYELKKHNHEVFLHCDFIHGLNPNTKEAMDYINEVICPDGIISTKGSTIRNANKAGLKTIQRIFVLDTLSLTKSIESCLSTKPDAVEVMPGLMPTIISRLVDELPFPIIAGGLIHSKEDAQAALEAGASAVSASSSKIWT</sequence>
<evidence type="ECO:0000313" key="3">
    <source>
        <dbReference type="Proteomes" id="UP000234950"/>
    </source>
</evidence>
<keyword evidence="3" id="KW-1185">Reference proteome</keyword>
<protein>
    <recommendedName>
        <fullName evidence="1">Glycerol uptake operon antiterminator regulatory protein</fullName>
    </recommendedName>
</protein>
<comment type="function">
    <text evidence="1">Regulates expression of the glpD operon. In the presence of glycerol 3-phosphate (G3P) causes antitermination of transcription of glpD at the inverted repeat of the leader region to enhance its transcription. Binds and stabilizes glpD leader mRNA.</text>
</comment>
<keyword evidence="1" id="KW-0319">Glycerol metabolism</keyword>
<dbReference type="Proteomes" id="UP000234950">
    <property type="component" value="Unassembled WGS sequence"/>
</dbReference>
<organism evidence="2 3">
    <name type="scientific">Neobacillus cucumis</name>
    <dbReference type="NCBI Taxonomy" id="1740721"/>
    <lineage>
        <taxon>Bacteria</taxon>
        <taxon>Bacillati</taxon>
        <taxon>Bacillota</taxon>
        <taxon>Bacilli</taxon>
        <taxon>Bacillales</taxon>
        <taxon>Bacillaceae</taxon>
        <taxon>Neobacillus</taxon>
    </lineage>
</organism>
<dbReference type="GO" id="GO:0003723">
    <property type="term" value="F:RNA binding"/>
    <property type="evidence" value="ECO:0007669"/>
    <property type="project" value="UniProtKB-KW"/>
</dbReference>
<dbReference type="PIRSF" id="PIRSF016897">
    <property type="entry name" value="GlpP"/>
    <property type="match status" value="1"/>
</dbReference>
<dbReference type="InterPro" id="IPR013785">
    <property type="entry name" value="Aldolase_TIM"/>
</dbReference>
<comment type="caution">
    <text evidence="2">The sequence shown here is derived from an EMBL/GenBank/DDBJ whole genome shotgun (WGS) entry which is preliminary data.</text>
</comment>
<keyword evidence="1" id="KW-0805">Transcription regulation</keyword>
<dbReference type="OrthoDB" id="9799580at2"/>
<dbReference type="RefSeq" id="WP_101649616.1">
    <property type="nucleotide sequence ID" value="NZ_PGVE01000072.1"/>
</dbReference>
<dbReference type="PANTHER" id="PTHR35787">
    <property type="entry name" value="GLYCEROL UPTAKE OPERON ANTITERMINATOR REGULATORY PROTEIN"/>
    <property type="match status" value="1"/>
</dbReference>
<accession>A0A2N5HA09</accession>
<evidence type="ECO:0000313" key="2">
    <source>
        <dbReference type="EMBL" id="PLS02361.1"/>
    </source>
</evidence>
<dbReference type="GO" id="GO:0006071">
    <property type="term" value="P:glycerol metabolic process"/>
    <property type="evidence" value="ECO:0007669"/>
    <property type="project" value="UniProtKB-UniRule"/>
</dbReference>
<keyword evidence="1" id="KW-0694">RNA-binding</keyword>
<name>A0A2N5HA09_9BACI</name>
<dbReference type="PANTHER" id="PTHR35787:SF1">
    <property type="entry name" value="GLYCEROL UPTAKE OPERON ANTITERMINATOR REGULATORY PROTEIN"/>
    <property type="match status" value="1"/>
</dbReference>
<dbReference type="AlphaFoldDB" id="A0A2N5HA09"/>
<dbReference type="SUPFAM" id="SSF110391">
    <property type="entry name" value="GlpP-like"/>
    <property type="match status" value="1"/>
</dbReference>
<dbReference type="GO" id="GO:0006355">
    <property type="term" value="P:regulation of DNA-templated transcription"/>
    <property type="evidence" value="ECO:0007669"/>
    <property type="project" value="InterPro"/>
</dbReference>